<dbReference type="AlphaFoldDB" id="A0A4Q5L8B1"/>
<evidence type="ECO:0000313" key="1">
    <source>
        <dbReference type="EMBL" id="RYU77865.1"/>
    </source>
</evidence>
<dbReference type="Proteomes" id="UP000294155">
    <property type="component" value="Unassembled WGS sequence"/>
</dbReference>
<dbReference type="EMBL" id="SEWE01000041">
    <property type="protein sequence ID" value="RYU77865.1"/>
    <property type="molecule type" value="Genomic_DNA"/>
</dbReference>
<sequence>MLTLSLGPLDFLGDLYVFLQDSKGTLWFCKPSTSWRWASVGQPGSGGLSVSMGTLNAGSDDAYVFGLDYTGTLWSCG</sequence>
<dbReference type="SUPFAM" id="SSF89372">
    <property type="entry name" value="Fucose-specific lectin"/>
    <property type="match status" value="1"/>
</dbReference>
<gene>
    <name evidence="1" type="ORF">EWM57_16565</name>
</gene>
<accession>A0A4Q5L8B1</accession>
<comment type="caution">
    <text evidence="1">The sequence shown here is derived from an EMBL/GenBank/DDBJ whole genome shotgun (WGS) entry which is preliminary data.</text>
</comment>
<evidence type="ECO:0000313" key="2">
    <source>
        <dbReference type="Proteomes" id="UP000294155"/>
    </source>
</evidence>
<name>A0A4Q5L8B1_9BACT</name>
<reference evidence="1 2" key="1">
    <citation type="submission" date="2019-02" db="EMBL/GenBank/DDBJ databases">
        <title>Bacterial novel species isolated from soil.</title>
        <authorList>
            <person name="Jung H.-Y."/>
        </authorList>
    </citation>
    <scope>NUCLEOTIDE SEQUENCE [LARGE SCALE GENOMIC DNA]</scope>
    <source>
        <strain evidence="1 2">1-3-3-3</strain>
    </source>
</reference>
<organism evidence="1 2">
    <name type="scientific">Hymenobacter persicinus</name>
    <dbReference type="NCBI Taxonomy" id="2025506"/>
    <lineage>
        <taxon>Bacteria</taxon>
        <taxon>Pseudomonadati</taxon>
        <taxon>Bacteroidota</taxon>
        <taxon>Cytophagia</taxon>
        <taxon>Cytophagales</taxon>
        <taxon>Hymenobacteraceae</taxon>
        <taxon>Hymenobacter</taxon>
    </lineage>
</organism>
<keyword evidence="2" id="KW-1185">Reference proteome</keyword>
<protein>
    <submittedName>
        <fullName evidence="1">Uncharacterized protein</fullName>
    </submittedName>
</protein>
<dbReference type="OrthoDB" id="9816502at2"/>
<proteinExistence type="predicted"/>